<keyword evidence="2" id="KW-1185">Reference proteome</keyword>
<dbReference type="PANTHER" id="PTHR33747:SF1">
    <property type="entry name" value="ADENYLATE CYCLASE-ASSOCIATED CAP C-TERMINAL DOMAIN-CONTAINING PROTEIN"/>
    <property type="match status" value="1"/>
</dbReference>
<dbReference type="KEGG" id="adg:Adeg_1445"/>
<organism evidence="1 2">
    <name type="scientific">Ammonifex degensii (strain DSM 10501 / KC4)</name>
    <dbReference type="NCBI Taxonomy" id="429009"/>
    <lineage>
        <taxon>Bacteria</taxon>
        <taxon>Bacillati</taxon>
        <taxon>Bacillota</taxon>
        <taxon>Clostridia</taxon>
        <taxon>Thermoanaerobacterales</taxon>
        <taxon>Thermoanaerobacteraceae</taxon>
        <taxon>Ammonifex</taxon>
    </lineage>
</organism>
<dbReference type="STRING" id="429009.Adeg_1445"/>
<reference evidence="1 2" key="1">
    <citation type="submission" date="2009-10" db="EMBL/GenBank/DDBJ databases">
        <title>Complete sequence of chromosome of Ammonifex degensii KC4.</title>
        <authorList>
            <consortium name="US DOE Joint Genome Institute"/>
            <person name="Kerfeld C."/>
            <person name="Goodner B."/>
            <person name="Huber H."/>
            <person name="Stetter K."/>
            <person name="Lucas S."/>
            <person name="Copeland A."/>
            <person name="Lapidus A."/>
            <person name="Glavina del Rio T."/>
            <person name="Dalin E."/>
            <person name="Tice H."/>
            <person name="Bruce D."/>
            <person name="Goodwin L."/>
            <person name="Pitluck S."/>
            <person name="Saunders E."/>
            <person name="Brettin T."/>
            <person name="Detter J.C."/>
            <person name="Han C."/>
            <person name="Larimer F."/>
            <person name="Land M."/>
            <person name="Hauser L."/>
            <person name="Kyrpides N."/>
            <person name="Ovchinnikova G."/>
            <person name="Richardson P."/>
        </authorList>
    </citation>
    <scope>NUCLEOTIDE SEQUENCE [LARGE SCALE GENOMIC DNA]</scope>
    <source>
        <strain evidence="2">DSM 10501 / KC4</strain>
    </source>
</reference>
<name>C9R8B3_AMMDK</name>
<accession>C9R8B3</accession>
<dbReference type="PANTHER" id="PTHR33747">
    <property type="entry name" value="UPF0225 PROTEIN SCO1677"/>
    <property type="match status" value="1"/>
</dbReference>
<gene>
    <name evidence="1" type="ordered locus">Adeg_1445</name>
</gene>
<dbReference type="Gene3D" id="3.10.450.50">
    <property type="match status" value="1"/>
</dbReference>
<dbReference type="Proteomes" id="UP000002620">
    <property type="component" value="Chromosome"/>
</dbReference>
<dbReference type="SUPFAM" id="SSF103642">
    <property type="entry name" value="Sec-C motif"/>
    <property type="match status" value="1"/>
</dbReference>
<dbReference type="InterPro" id="IPR004027">
    <property type="entry name" value="SEC_C_motif"/>
</dbReference>
<dbReference type="Pfam" id="PF02810">
    <property type="entry name" value="SEC-C"/>
    <property type="match status" value="1"/>
</dbReference>
<dbReference type="HOGENOM" id="CLU_646771_0_0_9"/>
<dbReference type="AlphaFoldDB" id="C9R8B3"/>
<sequence>MRENRPVVDEERLWIRFPGGAGKVEEKRSYPLELPHLNGDVRFVLSVEKRGGVWGVREIRVDEEESDADPWEALGDLAALRWYVLSREERRRELPPLLGWWDEGDLTVAACLPEEFGEKRPFAEQAGKDSLRDKRAWLCWWPSPAAWEASRRVVESTPLKRFEVNFFTFNEWIRRPDVLEEEREGFDAEFEGEDLTPEERESLRAFYRADTYARYLRRIRTMLLHFELNGRPVELKVGNVERARAFFREKGLSPLDPAAWAAASHAFDEMPECVLEVLDACGPLGEAVSPTDLKAAIGLYSHMPGSPQLPDFVGAAVCAGSQQVFALAAWLNPLRGEEALDAATEAVMEELTRRGVSKVAVISEEFLPIDVCPCCGKLTLRVPTEWLKPQPVRKRKVGRNDPCPCGSGLKYKKCCGKNR</sequence>
<proteinExistence type="predicted"/>
<dbReference type="EMBL" id="CP001785">
    <property type="protein sequence ID" value="ACX52542.1"/>
    <property type="molecule type" value="Genomic_DNA"/>
</dbReference>
<protein>
    <submittedName>
        <fullName evidence="1">SEC-C motif domain protein</fullName>
    </submittedName>
</protein>
<dbReference type="eggNOG" id="COG3012">
    <property type="taxonomic scope" value="Bacteria"/>
</dbReference>
<evidence type="ECO:0000313" key="2">
    <source>
        <dbReference type="Proteomes" id="UP000002620"/>
    </source>
</evidence>
<evidence type="ECO:0000313" key="1">
    <source>
        <dbReference type="EMBL" id="ACX52542.1"/>
    </source>
</evidence>